<name>X1MN23_9ZZZZ</name>
<reference evidence="1" key="1">
    <citation type="journal article" date="2014" name="Front. Microbiol.">
        <title>High frequency of phylogenetically diverse reductive dehalogenase-homologous genes in deep subseafloor sedimentary metagenomes.</title>
        <authorList>
            <person name="Kawai M."/>
            <person name="Futagami T."/>
            <person name="Toyoda A."/>
            <person name="Takaki Y."/>
            <person name="Nishi S."/>
            <person name="Hori S."/>
            <person name="Arai W."/>
            <person name="Tsubouchi T."/>
            <person name="Morono Y."/>
            <person name="Uchiyama I."/>
            <person name="Ito T."/>
            <person name="Fujiyama A."/>
            <person name="Inagaki F."/>
            <person name="Takami H."/>
        </authorList>
    </citation>
    <scope>NUCLEOTIDE SEQUENCE</scope>
    <source>
        <strain evidence="1">Expedition CK06-06</strain>
    </source>
</reference>
<feature type="non-terminal residue" evidence="1">
    <location>
        <position position="1"/>
    </location>
</feature>
<sequence>SIDGVDILISDQKANQEELNKIAKRNIEIRLV</sequence>
<dbReference type="EMBL" id="BARV01006696">
    <property type="protein sequence ID" value="GAI16080.1"/>
    <property type="molecule type" value="Genomic_DNA"/>
</dbReference>
<proteinExistence type="predicted"/>
<accession>X1MN23</accession>
<evidence type="ECO:0000313" key="1">
    <source>
        <dbReference type="EMBL" id="GAI16080.1"/>
    </source>
</evidence>
<protein>
    <submittedName>
        <fullName evidence="1">Uncharacterized protein</fullName>
    </submittedName>
</protein>
<comment type="caution">
    <text evidence="1">The sequence shown here is derived from an EMBL/GenBank/DDBJ whole genome shotgun (WGS) entry which is preliminary data.</text>
</comment>
<organism evidence="1">
    <name type="scientific">marine sediment metagenome</name>
    <dbReference type="NCBI Taxonomy" id="412755"/>
    <lineage>
        <taxon>unclassified sequences</taxon>
        <taxon>metagenomes</taxon>
        <taxon>ecological metagenomes</taxon>
    </lineage>
</organism>
<gene>
    <name evidence="1" type="ORF">S06H3_13716</name>
</gene>
<dbReference type="AlphaFoldDB" id="X1MN23"/>